<evidence type="ECO:0000256" key="1">
    <source>
        <dbReference type="SAM" id="MobiDB-lite"/>
    </source>
</evidence>
<dbReference type="AlphaFoldDB" id="A0AAV7TL58"/>
<proteinExistence type="predicted"/>
<feature type="region of interest" description="Disordered" evidence="1">
    <location>
        <begin position="67"/>
        <end position="86"/>
    </location>
</feature>
<comment type="caution">
    <text evidence="2">The sequence shown here is derived from an EMBL/GenBank/DDBJ whole genome shotgun (WGS) entry which is preliminary data.</text>
</comment>
<evidence type="ECO:0000313" key="3">
    <source>
        <dbReference type="Proteomes" id="UP001066276"/>
    </source>
</evidence>
<dbReference type="Proteomes" id="UP001066276">
    <property type="component" value="Chromosome 3_2"/>
</dbReference>
<sequence length="86" mass="9541">MCGRNESKRTAQYVVRPLLTLLTGRHARTRRCAHAHANLQEKSEWLANTRGEHSPILGLLLDPNSCESGELESSDPVSSQEVESTL</sequence>
<organism evidence="2 3">
    <name type="scientific">Pleurodeles waltl</name>
    <name type="common">Iberian ribbed newt</name>
    <dbReference type="NCBI Taxonomy" id="8319"/>
    <lineage>
        <taxon>Eukaryota</taxon>
        <taxon>Metazoa</taxon>
        <taxon>Chordata</taxon>
        <taxon>Craniata</taxon>
        <taxon>Vertebrata</taxon>
        <taxon>Euteleostomi</taxon>
        <taxon>Amphibia</taxon>
        <taxon>Batrachia</taxon>
        <taxon>Caudata</taxon>
        <taxon>Salamandroidea</taxon>
        <taxon>Salamandridae</taxon>
        <taxon>Pleurodelinae</taxon>
        <taxon>Pleurodeles</taxon>
    </lineage>
</organism>
<accession>A0AAV7TL58</accession>
<evidence type="ECO:0000313" key="2">
    <source>
        <dbReference type="EMBL" id="KAJ1177349.1"/>
    </source>
</evidence>
<feature type="compositionally biased region" description="Polar residues" evidence="1">
    <location>
        <begin position="75"/>
        <end position="86"/>
    </location>
</feature>
<reference evidence="2" key="1">
    <citation type="journal article" date="2022" name="bioRxiv">
        <title>Sequencing and chromosome-scale assembly of the giantPleurodeles waltlgenome.</title>
        <authorList>
            <person name="Brown T."/>
            <person name="Elewa A."/>
            <person name="Iarovenko S."/>
            <person name="Subramanian E."/>
            <person name="Araus A.J."/>
            <person name="Petzold A."/>
            <person name="Susuki M."/>
            <person name="Suzuki K.-i.T."/>
            <person name="Hayashi T."/>
            <person name="Toyoda A."/>
            <person name="Oliveira C."/>
            <person name="Osipova E."/>
            <person name="Leigh N.D."/>
            <person name="Simon A."/>
            <person name="Yun M.H."/>
        </authorList>
    </citation>
    <scope>NUCLEOTIDE SEQUENCE</scope>
    <source>
        <strain evidence="2">20211129_DDA</strain>
        <tissue evidence="2">Liver</tissue>
    </source>
</reference>
<protein>
    <submittedName>
        <fullName evidence="2">Uncharacterized protein</fullName>
    </submittedName>
</protein>
<name>A0AAV7TL58_PLEWA</name>
<dbReference type="EMBL" id="JANPWB010000006">
    <property type="protein sequence ID" value="KAJ1177349.1"/>
    <property type="molecule type" value="Genomic_DNA"/>
</dbReference>
<gene>
    <name evidence="2" type="ORF">NDU88_002608</name>
</gene>
<keyword evidence="3" id="KW-1185">Reference proteome</keyword>